<evidence type="ECO:0000256" key="1">
    <source>
        <dbReference type="SAM" id="MobiDB-lite"/>
    </source>
</evidence>
<reference evidence="3 4" key="1">
    <citation type="submission" date="2019-02" db="EMBL/GenBank/DDBJ databases">
        <title>Genome sequencing of the rare red list fungi Dentipellis fragilis.</title>
        <authorList>
            <person name="Buettner E."/>
            <person name="Kellner H."/>
        </authorList>
    </citation>
    <scope>NUCLEOTIDE SEQUENCE [LARGE SCALE GENOMIC DNA]</scope>
    <source>
        <strain evidence="3 4">DSM 105465</strain>
    </source>
</reference>
<feature type="compositionally biased region" description="Low complexity" evidence="1">
    <location>
        <begin position="158"/>
        <end position="171"/>
    </location>
</feature>
<dbReference type="OrthoDB" id="2653987at2759"/>
<evidence type="ECO:0000313" key="3">
    <source>
        <dbReference type="EMBL" id="TFY72163.1"/>
    </source>
</evidence>
<organism evidence="3 4">
    <name type="scientific">Dentipellis fragilis</name>
    <dbReference type="NCBI Taxonomy" id="205917"/>
    <lineage>
        <taxon>Eukaryota</taxon>
        <taxon>Fungi</taxon>
        <taxon>Dikarya</taxon>
        <taxon>Basidiomycota</taxon>
        <taxon>Agaricomycotina</taxon>
        <taxon>Agaricomycetes</taxon>
        <taxon>Russulales</taxon>
        <taxon>Hericiaceae</taxon>
        <taxon>Dentipellis</taxon>
    </lineage>
</organism>
<evidence type="ECO:0000256" key="2">
    <source>
        <dbReference type="SAM" id="Phobius"/>
    </source>
</evidence>
<name>A0A4Y9ZE71_9AGAM</name>
<dbReference type="Proteomes" id="UP000298327">
    <property type="component" value="Unassembled WGS sequence"/>
</dbReference>
<gene>
    <name evidence="3" type="ORF">EVG20_g854</name>
</gene>
<dbReference type="AlphaFoldDB" id="A0A4Y9ZE71"/>
<feature type="transmembrane region" description="Helical" evidence="2">
    <location>
        <begin position="266"/>
        <end position="289"/>
    </location>
</feature>
<keyword evidence="2" id="KW-1133">Transmembrane helix</keyword>
<accession>A0A4Y9ZE71</accession>
<keyword evidence="4" id="KW-1185">Reference proteome</keyword>
<dbReference type="EMBL" id="SEOQ01000023">
    <property type="protein sequence ID" value="TFY72163.1"/>
    <property type="molecule type" value="Genomic_DNA"/>
</dbReference>
<feature type="transmembrane region" description="Helical" evidence="2">
    <location>
        <begin position="92"/>
        <end position="116"/>
    </location>
</feature>
<keyword evidence="2" id="KW-0812">Transmembrane</keyword>
<comment type="caution">
    <text evidence="3">The sequence shown here is derived from an EMBL/GenBank/DDBJ whole genome shotgun (WGS) entry which is preliminary data.</text>
</comment>
<feature type="region of interest" description="Disordered" evidence="1">
    <location>
        <begin position="143"/>
        <end position="178"/>
    </location>
</feature>
<protein>
    <submittedName>
        <fullName evidence="3">Uncharacterized protein</fullName>
    </submittedName>
</protein>
<feature type="transmembrane region" description="Helical" evidence="2">
    <location>
        <begin position="58"/>
        <end position="80"/>
    </location>
</feature>
<sequence>MIGNMVARTSGDDQPQKEYATVVEEQPLRAEEHTAMEHSASSHATLQIIQIWSDRLQLISLLATFFTSIDGLLLGLAVPIREKDHTGRAANAALSGALIFHAAAAILSFVASFVLIRYRLNDARHKPVPPLLSAQHAQFQSDPIPGHSIPRHAKSPSAAETATAYTGTATTRSEKPPEQYRSFSYASVPLIPPSLSAHFPGIGGSNPTSPTAMANDILSLFHSMSDNIAVSRVHPWDQLRHGRDNGSTEAHAPSLTRLLTRCHNTCAAFVTLGFLLNIIGFVTFCVGGARPRCPEAIPEGIEHLDLDFDDMLPDP</sequence>
<proteinExistence type="predicted"/>
<evidence type="ECO:0000313" key="4">
    <source>
        <dbReference type="Proteomes" id="UP000298327"/>
    </source>
</evidence>
<keyword evidence="2" id="KW-0472">Membrane</keyword>
<dbReference type="STRING" id="205917.A0A4Y9ZE71"/>